<gene>
    <name evidence="1" type="ORF">BV25DRAFT_1802657</name>
</gene>
<sequence length="158" mass="17442">MPRKVIGPSRLSQIMAHLSKAPRPQLAGVKSLKLTLALRNDHFGARHFLKEDMPRIRYANPKVDIAVTKLPKTKEETWKPELVLEFSDGRTQTMSLHDKWSTNIFTELMETAGGPSWARWKAERKAAGLPLVDGSPAPTVFHPAAPDTTKTGAAAVLP</sequence>
<organism evidence="1 2">
    <name type="scientific">Artomyces pyxidatus</name>
    <dbReference type="NCBI Taxonomy" id="48021"/>
    <lineage>
        <taxon>Eukaryota</taxon>
        <taxon>Fungi</taxon>
        <taxon>Dikarya</taxon>
        <taxon>Basidiomycota</taxon>
        <taxon>Agaricomycotina</taxon>
        <taxon>Agaricomycetes</taxon>
        <taxon>Russulales</taxon>
        <taxon>Auriscalpiaceae</taxon>
        <taxon>Artomyces</taxon>
    </lineage>
</organism>
<dbReference type="EMBL" id="MU277204">
    <property type="protein sequence ID" value="KAI0063064.1"/>
    <property type="molecule type" value="Genomic_DNA"/>
</dbReference>
<reference evidence="1" key="1">
    <citation type="submission" date="2021-03" db="EMBL/GenBank/DDBJ databases">
        <authorList>
            <consortium name="DOE Joint Genome Institute"/>
            <person name="Ahrendt S."/>
            <person name="Looney B.P."/>
            <person name="Miyauchi S."/>
            <person name="Morin E."/>
            <person name="Drula E."/>
            <person name="Courty P.E."/>
            <person name="Chicoki N."/>
            <person name="Fauchery L."/>
            <person name="Kohler A."/>
            <person name="Kuo A."/>
            <person name="Labutti K."/>
            <person name="Pangilinan J."/>
            <person name="Lipzen A."/>
            <person name="Riley R."/>
            <person name="Andreopoulos W."/>
            <person name="He G."/>
            <person name="Johnson J."/>
            <person name="Barry K.W."/>
            <person name="Grigoriev I.V."/>
            <person name="Nagy L."/>
            <person name="Hibbett D."/>
            <person name="Henrissat B."/>
            <person name="Matheny P.B."/>
            <person name="Labbe J."/>
            <person name="Martin F."/>
        </authorList>
    </citation>
    <scope>NUCLEOTIDE SEQUENCE</scope>
    <source>
        <strain evidence="1">HHB10654</strain>
    </source>
</reference>
<accession>A0ACB8T2U2</accession>
<dbReference type="Proteomes" id="UP000814140">
    <property type="component" value="Unassembled WGS sequence"/>
</dbReference>
<protein>
    <submittedName>
        <fullName evidence="1">Uncharacterized protein</fullName>
    </submittedName>
</protein>
<keyword evidence="2" id="KW-1185">Reference proteome</keyword>
<name>A0ACB8T2U2_9AGAM</name>
<evidence type="ECO:0000313" key="2">
    <source>
        <dbReference type="Proteomes" id="UP000814140"/>
    </source>
</evidence>
<evidence type="ECO:0000313" key="1">
    <source>
        <dbReference type="EMBL" id="KAI0063064.1"/>
    </source>
</evidence>
<comment type="caution">
    <text evidence="1">The sequence shown here is derived from an EMBL/GenBank/DDBJ whole genome shotgun (WGS) entry which is preliminary data.</text>
</comment>
<reference evidence="1" key="2">
    <citation type="journal article" date="2022" name="New Phytol.">
        <title>Evolutionary transition to the ectomycorrhizal habit in the genomes of a hyperdiverse lineage of mushroom-forming fungi.</title>
        <authorList>
            <person name="Looney B."/>
            <person name="Miyauchi S."/>
            <person name="Morin E."/>
            <person name="Drula E."/>
            <person name="Courty P.E."/>
            <person name="Kohler A."/>
            <person name="Kuo A."/>
            <person name="LaButti K."/>
            <person name="Pangilinan J."/>
            <person name="Lipzen A."/>
            <person name="Riley R."/>
            <person name="Andreopoulos W."/>
            <person name="He G."/>
            <person name="Johnson J."/>
            <person name="Nolan M."/>
            <person name="Tritt A."/>
            <person name="Barry K.W."/>
            <person name="Grigoriev I.V."/>
            <person name="Nagy L.G."/>
            <person name="Hibbett D."/>
            <person name="Henrissat B."/>
            <person name="Matheny P.B."/>
            <person name="Labbe J."/>
            <person name="Martin F.M."/>
        </authorList>
    </citation>
    <scope>NUCLEOTIDE SEQUENCE</scope>
    <source>
        <strain evidence="1">HHB10654</strain>
    </source>
</reference>
<proteinExistence type="predicted"/>